<proteinExistence type="predicted"/>
<dbReference type="PANTHER" id="PTHR33710:SF79">
    <property type="entry name" value="OS06G0205337 PROTEIN"/>
    <property type="match status" value="1"/>
</dbReference>
<protein>
    <recommendedName>
        <fullName evidence="2">Endonuclease/exonuclease/phosphatase domain-containing protein</fullName>
    </recommendedName>
</protein>
<dbReference type="AlphaFoldDB" id="A0A6D2HEX1"/>
<dbReference type="SUPFAM" id="SSF56219">
    <property type="entry name" value="DNase I-like"/>
    <property type="match status" value="1"/>
</dbReference>
<dbReference type="PANTHER" id="PTHR33710">
    <property type="entry name" value="BNAC02G09200D PROTEIN"/>
    <property type="match status" value="1"/>
</dbReference>
<evidence type="ECO:0000313" key="4">
    <source>
        <dbReference type="EMBL" id="CAA7046636.1"/>
    </source>
</evidence>
<dbReference type="InterPro" id="IPR005135">
    <property type="entry name" value="Endo/exonuclease/phosphatase"/>
</dbReference>
<dbReference type="Pfam" id="PF03372">
    <property type="entry name" value="Exo_endo_phos"/>
    <property type="match status" value="1"/>
</dbReference>
<name>A0A6D2HEX1_9BRAS</name>
<dbReference type="Gene3D" id="3.60.10.10">
    <property type="entry name" value="Endonuclease/exonuclease/phosphatase"/>
    <property type="match status" value="1"/>
</dbReference>
<dbReference type="OrthoDB" id="1110142at2759"/>
<organism evidence="3 5">
    <name type="scientific">Microthlaspi erraticum</name>
    <dbReference type="NCBI Taxonomy" id="1685480"/>
    <lineage>
        <taxon>Eukaryota</taxon>
        <taxon>Viridiplantae</taxon>
        <taxon>Streptophyta</taxon>
        <taxon>Embryophyta</taxon>
        <taxon>Tracheophyta</taxon>
        <taxon>Spermatophyta</taxon>
        <taxon>Magnoliopsida</taxon>
        <taxon>eudicotyledons</taxon>
        <taxon>Gunneridae</taxon>
        <taxon>Pentapetalae</taxon>
        <taxon>rosids</taxon>
        <taxon>malvids</taxon>
        <taxon>Brassicales</taxon>
        <taxon>Brassicaceae</taxon>
        <taxon>Coluteocarpeae</taxon>
        <taxon>Microthlaspi</taxon>
    </lineage>
</organism>
<evidence type="ECO:0000256" key="1">
    <source>
        <dbReference type="SAM" id="Coils"/>
    </source>
</evidence>
<sequence>METKNNEDEILRLIPLTDYGSMLFVPPNSPGSGGLALYWKQEIPVQVISSCKSYIDTSILYKGNLFYATFIYGEPDHSLRKEVWEELSNLGNLRDKPWFLTGDFNDIIDNTEKSGGQQRTEASFGNFRAFISQSDLFDLQHTGNFLSWRGIRYTHLVHFRLDRAMANSMWLDSYPSSRCHYLDFEGSDHRPVFAVLQPEKKKKRGIFRYDRAMRHNADISKLIEVTWNKSRDDSVEVRISNCRKAISRWNRENHVNNRKVIEEEKARLEVEMSSASLDQSLIQNSTKNLESAYRKEEEYWKQRSRSLWLALGDQNSGYFHAITRGRKAQNKFSVLEEKDGQPVYEEEDFVRVISSYFQDIFITR</sequence>
<feature type="coiled-coil region" evidence="1">
    <location>
        <begin position="251"/>
        <end position="278"/>
    </location>
</feature>
<reference evidence="3 5" key="1">
    <citation type="submission" date="2020-01" db="EMBL/GenBank/DDBJ databases">
        <authorList>
            <person name="Mishra B."/>
        </authorList>
    </citation>
    <scope>NUCLEOTIDE SEQUENCE [LARGE SCALE GENOMIC DNA]</scope>
</reference>
<feature type="domain" description="Endonuclease/exonuclease/phosphatase" evidence="2">
    <location>
        <begin position="2"/>
        <end position="189"/>
    </location>
</feature>
<evidence type="ECO:0000259" key="2">
    <source>
        <dbReference type="Pfam" id="PF03372"/>
    </source>
</evidence>
<dbReference type="EMBL" id="CACVBM020000119">
    <property type="protein sequence ID" value="CAA7014754.1"/>
    <property type="molecule type" value="Genomic_DNA"/>
</dbReference>
<accession>A0A6D2HEX1</accession>
<evidence type="ECO:0000313" key="3">
    <source>
        <dbReference type="EMBL" id="CAA7014754.1"/>
    </source>
</evidence>
<evidence type="ECO:0000313" key="5">
    <source>
        <dbReference type="Proteomes" id="UP000467841"/>
    </source>
</evidence>
<gene>
    <name evidence="3" type="ORF">MERR_LOCUS1989</name>
    <name evidence="4" type="ORF">MERR_LOCUS33871</name>
</gene>
<dbReference type="Proteomes" id="UP000467841">
    <property type="component" value="Unassembled WGS sequence"/>
</dbReference>
<keyword evidence="1" id="KW-0175">Coiled coil</keyword>
<dbReference type="InterPro" id="IPR036691">
    <property type="entry name" value="Endo/exonu/phosph_ase_sf"/>
</dbReference>
<dbReference type="EMBL" id="CACVBM020001351">
    <property type="protein sequence ID" value="CAA7046636.1"/>
    <property type="molecule type" value="Genomic_DNA"/>
</dbReference>
<keyword evidence="5" id="KW-1185">Reference proteome</keyword>
<dbReference type="GO" id="GO:0003824">
    <property type="term" value="F:catalytic activity"/>
    <property type="evidence" value="ECO:0007669"/>
    <property type="project" value="InterPro"/>
</dbReference>